<protein>
    <recommendedName>
        <fullName evidence="4">Aspartate/glutamate leucyltransferase</fullName>
        <ecNumber evidence="4">2.3.2.29</ecNumber>
    </recommendedName>
</protein>
<dbReference type="EC" id="2.3.2.29" evidence="4"/>
<dbReference type="GO" id="GO:0008914">
    <property type="term" value="F:leucyl-tRNA--protein transferase activity"/>
    <property type="evidence" value="ECO:0007669"/>
    <property type="project" value="UniProtKB-UniRule"/>
</dbReference>
<evidence type="ECO:0000256" key="4">
    <source>
        <dbReference type="HAMAP-Rule" id="MF_00689"/>
    </source>
</evidence>
<dbReference type="PANTHER" id="PTHR21367:SF1">
    <property type="entry name" value="ARGINYL-TRNA--PROTEIN TRANSFERASE 1"/>
    <property type="match status" value="1"/>
</dbReference>
<keyword evidence="2 4" id="KW-0808">Transferase</keyword>
<evidence type="ECO:0000256" key="1">
    <source>
        <dbReference type="ARBA" id="ARBA00022490"/>
    </source>
</evidence>
<feature type="domain" description="N-end aminoacyl transferase N-terminal" evidence="5">
    <location>
        <begin position="19"/>
        <end position="88"/>
    </location>
</feature>
<keyword evidence="8" id="KW-1185">Reference proteome</keyword>
<dbReference type="SUPFAM" id="SSF55729">
    <property type="entry name" value="Acyl-CoA N-acyltransferases (Nat)"/>
    <property type="match status" value="1"/>
</dbReference>
<dbReference type="HAMAP" id="MF_00689">
    <property type="entry name" value="Bpt"/>
    <property type="match status" value="1"/>
</dbReference>
<dbReference type="PANTHER" id="PTHR21367">
    <property type="entry name" value="ARGININE-TRNA-PROTEIN TRANSFERASE 1"/>
    <property type="match status" value="1"/>
</dbReference>
<dbReference type="Pfam" id="PF04377">
    <property type="entry name" value="ATE_C"/>
    <property type="match status" value="1"/>
</dbReference>
<name>A0A8J7SK16_9PROT</name>
<evidence type="ECO:0000256" key="2">
    <source>
        <dbReference type="ARBA" id="ARBA00022679"/>
    </source>
</evidence>
<dbReference type="NCBIfam" id="NF002346">
    <property type="entry name" value="PRK01305.2-3"/>
    <property type="match status" value="1"/>
</dbReference>
<evidence type="ECO:0000259" key="5">
    <source>
        <dbReference type="Pfam" id="PF04376"/>
    </source>
</evidence>
<dbReference type="AlphaFoldDB" id="A0A8J7SK16"/>
<dbReference type="GO" id="GO:0071596">
    <property type="term" value="P:ubiquitin-dependent protein catabolic process via the N-end rule pathway"/>
    <property type="evidence" value="ECO:0007669"/>
    <property type="project" value="InterPro"/>
</dbReference>
<keyword evidence="3 4" id="KW-0012">Acyltransferase</keyword>
<comment type="function">
    <text evidence="4">Functions in the N-end rule pathway of protein degradation where it conjugates Leu from its aminoacyl-tRNA to the N-termini of proteins containing an N-terminal aspartate or glutamate.</text>
</comment>
<proteinExistence type="inferred from homology"/>
<dbReference type="RefSeq" id="WP_210680496.1">
    <property type="nucleotide sequence ID" value="NZ_JAGMWN010000001.1"/>
</dbReference>
<evidence type="ECO:0000313" key="8">
    <source>
        <dbReference type="Proteomes" id="UP000672602"/>
    </source>
</evidence>
<dbReference type="Pfam" id="PF04376">
    <property type="entry name" value="ATE_N"/>
    <property type="match status" value="1"/>
</dbReference>
<dbReference type="InterPro" id="IPR016181">
    <property type="entry name" value="Acyl_CoA_acyltransferase"/>
</dbReference>
<evidence type="ECO:0000313" key="7">
    <source>
        <dbReference type="EMBL" id="MBP5855933.1"/>
    </source>
</evidence>
<dbReference type="InterPro" id="IPR030700">
    <property type="entry name" value="N-end_Aminoacyl_Trfase"/>
</dbReference>
<keyword evidence="1 4" id="KW-0963">Cytoplasm</keyword>
<feature type="domain" description="N-end rule aminoacyl transferase C-terminal" evidence="6">
    <location>
        <begin position="108"/>
        <end position="229"/>
    </location>
</feature>
<comment type="subcellular location">
    <subcellularLocation>
        <location evidence="4">Cytoplasm</location>
    </subcellularLocation>
</comment>
<organism evidence="7 8">
    <name type="scientific">Marivibrio halodurans</name>
    <dbReference type="NCBI Taxonomy" id="2039722"/>
    <lineage>
        <taxon>Bacteria</taxon>
        <taxon>Pseudomonadati</taxon>
        <taxon>Pseudomonadota</taxon>
        <taxon>Alphaproteobacteria</taxon>
        <taxon>Rhodospirillales</taxon>
        <taxon>Rhodospirillaceae</taxon>
        <taxon>Marivibrio</taxon>
    </lineage>
</organism>
<dbReference type="InterPro" id="IPR017138">
    <property type="entry name" value="Asp_Glu_LeuTrfase"/>
</dbReference>
<comment type="catalytic activity">
    <reaction evidence="4">
        <text>N-terminal L-glutamyl-[protein] + L-leucyl-tRNA(Leu) = N-terminal L-leucyl-L-glutamyl-[protein] + tRNA(Leu) + H(+)</text>
        <dbReference type="Rhea" id="RHEA:50412"/>
        <dbReference type="Rhea" id="RHEA-COMP:9613"/>
        <dbReference type="Rhea" id="RHEA-COMP:9622"/>
        <dbReference type="Rhea" id="RHEA-COMP:12664"/>
        <dbReference type="Rhea" id="RHEA-COMP:12668"/>
        <dbReference type="ChEBI" id="CHEBI:15378"/>
        <dbReference type="ChEBI" id="CHEBI:64721"/>
        <dbReference type="ChEBI" id="CHEBI:78442"/>
        <dbReference type="ChEBI" id="CHEBI:78494"/>
        <dbReference type="ChEBI" id="CHEBI:133041"/>
        <dbReference type="EC" id="2.3.2.29"/>
    </reaction>
</comment>
<dbReference type="PIRSF" id="PIRSF037208">
    <property type="entry name" value="ATE_pro_prd"/>
    <property type="match status" value="1"/>
</dbReference>
<accession>A0A8J7SK16</accession>
<comment type="similarity">
    <text evidence="4">Belongs to the R-transferase family. Bpt subfamily.</text>
</comment>
<dbReference type="NCBIfam" id="NF002343">
    <property type="entry name" value="PRK01305.1-4"/>
    <property type="match status" value="1"/>
</dbReference>
<dbReference type="InterPro" id="IPR007472">
    <property type="entry name" value="N-end_Aminoacyl_Trfase_C"/>
</dbReference>
<dbReference type="GO" id="GO:0004057">
    <property type="term" value="F:arginyl-tRNA--protein transferase activity"/>
    <property type="evidence" value="ECO:0007669"/>
    <property type="project" value="InterPro"/>
</dbReference>
<evidence type="ECO:0000256" key="3">
    <source>
        <dbReference type="ARBA" id="ARBA00023315"/>
    </source>
</evidence>
<dbReference type="EMBL" id="JAGMWN010000001">
    <property type="protein sequence ID" value="MBP5855933.1"/>
    <property type="molecule type" value="Genomic_DNA"/>
</dbReference>
<gene>
    <name evidence="4" type="primary">bpt</name>
    <name evidence="7" type="ORF">KAJ83_02865</name>
</gene>
<dbReference type="InterPro" id="IPR007471">
    <property type="entry name" value="N-end_Aminoacyl_Trfase_N"/>
</dbReference>
<comment type="catalytic activity">
    <reaction evidence="4">
        <text>N-terminal L-aspartyl-[protein] + L-leucyl-tRNA(Leu) = N-terminal L-leucyl-L-aspartyl-[protein] + tRNA(Leu) + H(+)</text>
        <dbReference type="Rhea" id="RHEA:50420"/>
        <dbReference type="Rhea" id="RHEA-COMP:9613"/>
        <dbReference type="Rhea" id="RHEA-COMP:9622"/>
        <dbReference type="Rhea" id="RHEA-COMP:12669"/>
        <dbReference type="Rhea" id="RHEA-COMP:12674"/>
        <dbReference type="ChEBI" id="CHEBI:15378"/>
        <dbReference type="ChEBI" id="CHEBI:64720"/>
        <dbReference type="ChEBI" id="CHEBI:78442"/>
        <dbReference type="ChEBI" id="CHEBI:78494"/>
        <dbReference type="ChEBI" id="CHEBI:133042"/>
        <dbReference type="EC" id="2.3.2.29"/>
    </reaction>
</comment>
<evidence type="ECO:0000259" key="6">
    <source>
        <dbReference type="Pfam" id="PF04377"/>
    </source>
</evidence>
<sequence length="243" mass="27525">MTVQRSPTMLVFHRSGAMHCPYLSGRVEQQLFAELSGPDAQEQFEHLSRHGFRRSHHIVYRPACRGCEQCIPVRIRVADFKWTRSFRRIAARNRDLTVRDIGASATEEQYALFARYVGTRHGDGDMADMSFRDYANLVVASPIDTTLLEWRDSSGRLRAGCIADRLGDGYSAVYSFFDPAADRRSLGSQVILSLVEMALERGMPHVYLGFWVPGSPKMAYKARFQPLECFGPDGWRVQDGPDV</sequence>
<dbReference type="NCBIfam" id="NF002342">
    <property type="entry name" value="PRK01305.1-3"/>
    <property type="match status" value="1"/>
</dbReference>
<reference evidence="7" key="1">
    <citation type="submission" date="2021-04" db="EMBL/GenBank/DDBJ databases">
        <authorList>
            <person name="Zhang D.-C."/>
        </authorList>
    </citation>
    <scope>NUCLEOTIDE SEQUENCE</scope>
    <source>
        <strain evidence="7">CGMCC 1.15697</strain>
    </source>
</reference>
<dbReference type="GO" id="GO:0005737">
    <property type="term" value="C:cytoplasm"/>
    <property type="evidence" value="ECO:0007669"/>
    <property type="project" value="UniProtKB-SubCell"/>
</dbReference>
<comment type="caution">
    <text evidence="7">The sequence shown here is derived from an EMBL/GenBank/DDBJ whole genome shotgun (WGS) entry which is preliminary data.</text>
</comment>
<dbReference type="Proteomes" id="UP000672602">
    <property type="component" value="Unassembled WGS sequence"/>
</dbReference>